<dbReference type="InterPro" id="IPR009057">
    <property type="entry name" value="Homeodomain-like_sf"/>
</dbReference>
<dbReference type="SUPFAM" id="SSF46689">
    <property type="entry name" value="Homeodomain-like"/>
    <property type="match status" value="2"/>
</dbReference>
<dbReference type="InterPro" id="IPR001005">
    <property type="entry name" value="SANT/Myb"/>
</dbReference>
<dbReference type="PROSITE" id="PS51294">
    <property type="entry name" value="HTH_MYB"/>
    <property type="match status" value="3"/>
</dbReference>
<evidence type="ECO:0000256" key="4">
    <source>
        <dbReference type="ARBA" id="ARBA00023242"/>
    </source>
</evidence>
<dbReference type="AlphaFoldDB" id="A0A1E3HDY8"/>
<keyword evidence="2" id="KW-0238">DNA-binding</keyword>
<evidence type="ECO:0000313" key="8">
    <source>
        <dbReference type="EMBL" id="ODN74548.1"/>
    </source>
</evidence>
<sequence>MSVTSSSSDHLSPQQPTQPHAKRRPWTLEEDALLIDAVNRLGSARGPGSAWSEISSIVGGTRTNKDCRKRWFHSLDPSLRKGRWSREEDEALKRLHKEMGPQWKEIALLIPGRKDDQCSKRWRDVLDPCLTSKKAWTPLEDALLLQLFEAHGAKWSVISDSLPGRSPLACRNRSRKYFDLTRGNNKVSASAARHTSPHHHTVEPKGDYTTALRSADTPPLDGTLGLFPWGLPGELPPDGTPGLFPWEAPDAPLLGSFPEDNSPQLEMARAKSAPEIWKDLMKNNDQMNMSNAQNTVIPTPALDQGYMDQWLSLFQQSNSAAASSSQSQTQTVFAPPIKSPSGLSSATSSALSLPSIPAAPVSDPWALFAALENGQASVNVDAQLLRKLMADAAKGTSAVDSRV</sequence>
<evidence type="ECO:0000256" key="5">
    <source>
        <dbReference type="SAM" id="MobiDB-lite"/>
    </source>
</evidence>
<feature type="domain" description="Myb-like" evidence="6">
    <location>
        <begin position="18"/>
        <end position="75"/>
    </location>
</feature>
<evidence type="ECO:0000313" key="9">
    <source>
        <dbReference type="Proteomes" id="UP000094065"/>
    </source>
</evidence>
<evidence type="ECO:0000259" key="6">
    <source>
        <dbReference type="PROSITE" id="PS50090"/>
    </source>
</evidence>
<dbReference type="GO" id="GO:0019185">
    <property type="term" value="C:snRNA-activating protein complex"/>
    <property type="evidence" value="ECO:0007669"/>
    <property type="project" value="TreeGrafter"/>
</dbReference>
<dbReference type="InterPro" id="IPR051575">
    <property type="entry name" value="Myb-like_DNA-bd"/>
</dbReference>
<dbReference type="Pfam" id="PF13921">
    <property type="entry name" value="Myb_DNA-bind_6"/>
    <property type="match status" value="1"/>
</dbReference>
<gene>
    <name evidence="8" type="ORF">L202_06917</name>
</gene>
<dbReference type="PROSITE" id="PS50090">
    <property type="entry name" value="MYB_LIKE"/>
    <property type="match status" value="3"/>
</dbReference>
<keyword evidence="3" id="KW-0804">Transcription</keyword>
<dbReference type="GO" id="GO:0042796">
    <property type="term" value="P:snRNA transcription by RNA polymerase III"/>
    <property type="evidence" value="ECO:0007669"/>
    <property type="project" value="TreeGrafter"/>
</dbReference>
<evidence type="ECO:0000256" key="2">
    <source>
        <dbReference type="ARBA" id="ARBA00023125"/>
    </source>
</evidence>
<protein>
    <submittedName>
        <fullName evidence="8">Uncharacterized protein</fullName>
    </submittedName>
</protein>
<keyword evidence="4" id="KW-0539">Nucleus</keyword>
<feature type="domain" description="HTH myb-type" evidence="7">
    <location>
        <begin position="133"/>
        <end position="182"/>
    </location>
</feature>
<dbReference type="GO" id="GO:0000978">
    <property type="term" value="F:RNA polymerase II cis-regulatory region sequence-specific DNA binding"/>
    <property type="evidence" value="ECO:0007669"/>
    <property type="project" value="TreeGrafter"/>
</dbReference>
<dbReference type="EMBL" id="AWGJ01000011">
    <property type="protein sequence ID" value="ODN74548.1"/>
    <property type="molecule type" value="Genomic_DNA"/>
</dbReference>
<keyword evidence="1" id="KW-0805">Transcription regulation</keyword>
<accession>A0A1E3HDY8</accession>
<dbReference type="Proteomes" id="UP000094065">
    <property type="component" value="Unassembled WGS sequence"/>
</dbReference>
<proteinExistence type="predicted"/>
<dbReference type="Gene3D" id="1.10.10.60">
    <property type="entry name" value="Homeodomain-like"/>
    <property type="match status" value="3"/>
</dbReference>
<dbReference type="STRING" id="1295533.A0A1E3HDY8"/>
<keyword evidence="9" id="KW-1185">Reference proteome</keyword>
<evidence type="ECO:0000259" key="7">
    <source>
        <dbReference type="PROSITE" id="PS51294"/>
    </source>
</evidence>
<feature type="domain" description="HTH myb-type" evidence="7">
    <location>
        <begin position="18"/>
        <end position="71"/>
    </location>
</feature>
<reference evidence="8 9" key="1">
    <citation type="submission" date="2016-06" db="EMBL/GenBank/DDBJ databases">
        <title>Evolution of pathogenesis and genome organization in the Tremellales.</title>
        <authorList>
            <person name="Cuomo C."/>
            <person name="Litvintseva A."/>
            <person name="Heitman J."/>
            <person name="Chen Y."/>
            <person name="Sun S."/>
            <person name="Springer D."/>
            <person name="Dromer F."/>
            <person name="Young S."/>
            <person name="Zeng Q."/>
            <person name="Chapman S."/>
            <person name="Gujja S."/>
            <person name="Saif S."/>
            <person name="Birren B."/>
        </authorList>
    </citation>
    <scope>NUCLEOTIDE SEQUENCE [LARGE SCALE GENOMIC DNA]</scope>
    <source>
        <strain evidence="8 9">CBS 6039</strain>
    </source>
</reference>
<dbReference type="PANTHER" id="PTHR46621">
    <property type="entry name" value="SNRNA-ACTIVATING PROTEIN COMPLEX SUBUNIT 4"/>
    <property type="match status" value="1"/>
</dbReference>
<feature type="region of interest" description="Disordered" evidence="5">
    <location>
        <begin position="1"/>
        <end position="26"/>
    </location>
</feature>
<dbReference type="GO" id="GO:0001006">
    <property type="term" value="F:RNA polymerase III type 3 promoter sequence-specific DNA binding"/>
    <property type="evidence" value="ECO:0007669"/>
    <property type="project" value="TreeGrafter"/>
</dbReference>
<dbReference type="SMART" id="SM00717">
    <property type="entry name" value="SANT"/>
    <property type="match status" value="3"/>
</dbReference>
<dbReference type="Pfam" id="PF00249">
    <property type="entry name" value="Myb_DNA-binding"/>
    <property type="match status" value="1"/>
</dbReference>
<dbReference type="GeneID" id="30158226"/>
<dbReference type="GO" id="GO:0042795">
    <property type="term" value="P:snRNA transcription by RNA polymerase II"/>
    <property type="evidence" value="ECO:0007669"/>
    <property type="project" value="TreeGrafter"/>
</dbReference>
<comment type="caution">
    <text evidence="8">The sequence shown here is derived from an EMBL/GenBank/DDBJ whole genome shotgun (WGS) entry which is preliminary data.</text>
</comment>
<dbReference type="CDD" id="cd00167">
    <property type="entry name" value="SANT"/>
    <property type="match status" value="2"/>
</dbReference>
<dbReference type="OrthoDB" id="2143914at2759"/>
<evidence type="ECO:0000256" key="3">
    <source>
        <dbReference type="ARBA" id="ARBA00023163"/>
    </source>
</evidence>
<organism evidence="8 9">
    <name type="scientific">Cryptococcus amylolentus CBS 6039</name>
    <dbReference type="NCBI Taxonomy" id="1295533"/>
    <lineage>
        <taxon>Eukaryota</taxon>
        <taxon>Fungi</taxon>
        <taxon>Dikarya</taxon>
        <taxon>Basidiomycota</taxon>
        <taxon>Agaricomycotina</taxon>
        <taxon>Tremellomycetes</taxon>
        <taxon>Tremellales</taxon>
        <taxon>Cryptococcaceae</taxon>
        <taxon>Cryptococcus</taxon>
    </lineage>
</organism>
<feature type="domain" description="HTH myb-type" evidence="7">
    <location>
        <begin position="76"/>
        <end position="130"/>
    </location>
</feature>
<evidence type="ECO:0000256" key="1">
    <source>
        <dbReference type="ARBA" id="ARBA00023015"/>
    </source>
</evidence>
<feature type="domain" description="Myb-like" evidence="6">
    <location>
        <begin position="76"/>
        <end position="126"/>
    </location>
</feature>
<dbReference type="PANTHER" id="PTHR46621:SF1">
    <property type="entry name" value="SNRNA-ACTIVATING PROTEIN COMPLEX SUBUNIT 4"/>
    <property type="match status" value="1"/>
</dbReference>
<dbReference type="InterPro" id="IPR017930">
    <property type="entry name" value="Myb_dom"/>
</dbReference>
<feature type="domain" description="Myb-like" evidence="6">
    <location>
        <begin position="133"/>
        <end position="178"/>
    </location>
</feature>
<name>A0A1E3HDY8_9TREE</name>
<dbReference type="RefSeq" id="XP_018990329.1">
    <property type="nucleotide sequence ID" value="XM_019141522.1"/>
</dbReference>
<feature type="compositionally biased region" description="Polar residues" evidence="5">
    <location>
        <begin position="1"/>
        <end position="18"/>
    </location>
</feature>